<evidence type="ECO:0000313" key="1">
    <source>
        <dbReference type="EMBL" id="MBC6468913.1"/>
    </source>
</evidence>
<dbReference type="Proteomes" id="UP000805614">
    <property type="component" value="Unassembled WGS sequence"/>
</dbReference>
<organism evidence="1 2">
    <name type="scientific">Actinomadura alba</name>
    <dbReference type="NCBI Taxonomy" id="406431"/>
    <lineage>
        <taxon>Bacteria</taxon>
        <taxon>Bacillati</taxon>
        <taxon>Actinomycetota</taxon>
        <taxon>Actinomycetes</taxon>
        <taxon>Streptosporangiales</taxon>
        <taxon>Thermomonosporaceae</taxon>
        <taxon>Actinomadura</taxon>
    </lineage>
</organism>
<proteinExistence type="predicted"/>
<sequence length="172" mass="17467">MPDGERPGWDNGTAGYCGHRAQISRLRGMAGDALAWSLDGAGRLPAGPTGFAGLCLGELAHAAALTGDLVEARRALAAADERTLPAFRTIDFTLELAHPWVSAAGGDLTGAVAGALAAADLAAGLRLRGYEMYALHDAVRLGAADRAADGVAARIADRLAGLASLLGRLDAP</sequence>
<dbReference type="EMBL" id="JABVEC010000022">
    <property type="protein sequence ID" value="MBC6468913.1"/>
    <property type="molecule type" value="Genomic_DNA"/>
</dbReference>
<keyword evidence="2" id="KW-1185">Reference proteome</keyword>
<evidence type="ECO:0000313" key="2">
    <source>
        <dbReference type="Proteomes" id="UP000805614"/>
    </source>
</evidence>
<gene>
    <name evidence="1" type="ORF">HKK74_25965</name>
</gene>
<comment type="caution">
    <text evidence="1">The sequence shown here is derived from an EMBL/GenBank/DDBJ whole genome shotgun (WGS) entry which is preliminary data.</text>
</comment>
<accession>A0ABR7LWY0</accession>
<protein>
    <submittedName>
        <fullName evidence="1">Uncharacterized protein</fullName>
    </submittedName>
</protein>
<reference evidence="1 2" key="1">
    <citation type="submission" date="2020-06" db="EMBL/GenBank/DDBJ databases">
        <title>Actinomadura xiongansis sp. nov., isolated from soil of Baiyangdian.</title>
        <authorList>
            <person name="Zhang X."/>
        </authorList>
    </citation>
    <scope>NUCLEOTIDE SEQUENCE [LARGE SCALE GENOMIC DNA]</scope>
    <source>
        <strain evidence="1 2">HBUM206468</strain>
    </source>
</reference>
<dbReference type="RefSeq" id="WP_187245959.1">
    <property type="nucleotide sequence ID" value="NZ_BAAAOK010000001.1"/>
</dbReference>
<name>A0ABR7LWY0_9ACTN</name>